<dbReference type="AlphaFoldDB" id="A0A090T7N5"/>
<dbReference type="Gene3D" id="1.20.1260.10">
    <property type="match status" value="1"/>
</dbReference>
<dbReference type="InterPro" id="IPR002177">
    <property type="entry name" value="DPS_DNA-bd"/>
</dbReference>
<keyword evidence="4" id="KW-0238">DNA-binding</keyword>
<dbReference type="GO" id="GO:0003677">
    <property type="term" value="F:DNA binding"/>
    <property type="evidence" value="ECO:0007669"/>
    <property type="project" value="UniProtKB-KW"/>
</dbReference>
<dbReference type="PROSITE" id="PS00819">
    <property type="entry name" value="DPS_2"/>
    <property type="match status" value="1"/>
</dbReference>
<dbReference type="PROSITE" id="PS00818">
    <property type="entry name" value="DPS_1"/>
    <property type="match status" value="1"/>
</dbReference>
<dbReference type="PANTHER" id="PTHR42932:SF1">
    <property type="entry name" value="GENERAL STRESS PROTEIN 20U"/>
    <property type="match status" value="1"/>
</dbReference>
<gene>
    <name evidence="4" type="ORF">JCM19240_4886</name>
</gene>
<dbReference type="Proteomes" id="UP000029224">
    <property type="component" value="Unassembled WGS sequence"/>
</dbReference>
<dbReference type="GO" id="GO:0008199">
    <property type="term" value="F:ferric iron binding"/>
    <property type="evidence" value="ECO:0007669"/>
    <property type="project" value="InterPro"/>
</dbReference>
<evidence type="ECO:0000259" key="3">
    <source>
        <dbReference type="Pfam" id="PF00210"/>
    </source>
</evidence>
<protein>
    <submittedName>
        <fullName evidence="4">Non-specific DNA-binding protein Dps /iron-binding ferritin-like antioxidant protein</fullName>
        <ecNumber evidence="4">1.16.3.1</ecNumber>
    </submittedName>
</protein>
<dbReference type="PANTHER" id="PTHR42932">
    <property type="entry name" value="GENERAL STRESS PROTEIN 20U"/>
    <property type="match status" value="1"/>
</dbReference>
<sequence length="214" mass="24822">MKTTNLIGLDKDASQAVAAELNQLLANYQVLYMNTRGYHWNIKGEQFFELHVKFEEIYTDLQTKIDELAERILTIGHTPDHSFSRYLEQSQIEEHQNAYRGKECVTGLVNGFSILIHRQREILEQASQTNDEGTAALMGDYIREQEKLLWMLNAYLTNRCEKFNGRQGALFVLFTSIVRCLSSQVYKVQGAGDRWNSSKTNSINRLKRNERFMT</sequence>
<evidence type="ECO:0000256" key="1">
    <source>
        <dbReference type="ARBA" id="ARBA00009497"/>
    </source>
</evidence>
<dbReference type="GO" id="GO:0004322">
    <property type="term" value="F:ferroxidase activity"/>
    <property type="evidence" value="ECO:0007669"/>
    <property type="project" value="UniProtKB-EC"/>
</dbReference>
<feature type="domain" description="Ferritin/DPS" evidence="3">
    <location>
        <begin position="19"/>
        <end position="158"/>
    </location>
</feature>
<evidence type="ECO:0000313" key="5">
    <source>
        <dbReference type="Proteomes" id="UP000029224"/>
    </source>
</evidence>
<dbReference type="InterPro" id="IPR023188">
    <property type="entry name" value="DPS_DNA-bd_CS"/>
</dbReference>
<reference evidence="4 5" key="2">
    <citation type="submission" date="2014-09" db="EMBL/GenBank/DDBJ databases">
        <authorList>
            <consortium name="NBRP consortium"/>
            <person name="Sawabe T."/>
            <person name="Meirelles P."/>
            <person name="Nakanishi M."/>
            <person name="Sayaka M."/>
            <person name="Hattori M."/>
            <person name="Ohkuma M."/>
        </authorList>
    </citation>
    <scope>NUCLEOTIDE SEQUENCE [LARGE SCALE GENOMIC DNA]</scope>
    <source>
        <strain evidence="4 5">JCM 19240</strain>
    </source>
</reference>
<evidence type="ECO:0000313" key="4">
    <source>
        <dbReference type="EMBL" id="GAL35951.1"/>
    </source>
</evidence>
<name>A0A090T7N5_9VIBR</name>
<comment type="similarity">
    <text evidence="1 2">Belongs to the Dps family.</text>
</comment>
<dbReference type="Pfam" id="PF00210">
    <property type="entry name" value="Ferritin"/>
    <property type="match status" value="1"/>
</dbReference>
<dbReference type="InterPro" id="IPR009078">
    <property type="entry name" value="Ferritin-like_SF"/>
</dbReference>
<dbReference type="EC" id="1.16.3.1" evidence="4"/>
<dbReference type="SUPFAM" id="SSF47240">
    <property type="entry name" value="Ferritin-like"/>
    <property type="match status" value="1"/>
</dbReference>
<dbReference type="InterPro" id="IPR008331">
    <property type="entry name" value="Ferritin_DPS_dom"/>
</dbReference>
<dbReference type="EMBL" id="BBMT01000008">
    <property type="protein sequence ID" value="GAL35951.1"/>
    <property type="molecule type" value="Genomic_DNA"/>
</dbReference>
<accession>A0A090T7N5</accession>
<keyword evidence="5" id="KW-1185">Reference proteome</keyword>
<dbReference type="PRINTS" id="PR01346">
    <property type="entry name" value="HELNAPAPROT"/>
</dbReference>
<proteinExistence type="inferred from homology"/>
<comment type="caution">
    <text evidence="4">The sequence shown here is derived from an EMBL/GenBank/DDBJ whole genome shotgun (WGS) entry which is preliminary data.</text>
</comment>
<dbReference type="CDD" id="cd01043">
    <property type="entry name" value="DPS"/>
    <property type="match status" value="1"/>
</dbReference>
<keyword evidence="4" id="KW-0560">Oxidoreductase</keyword>
<reference evidence="4 5" key="1">
    <citation type="submission" date="2014-09" db="EMBL/GenBank/DDBJ databases">
        <title>Vibrio maritimus JCM 19240. (C210) whole genome shotgun sequence.</title>
        <authorList>
            <person name="Sawabe T."/>
            <person name="Meirelles P."/>
            <person name="Nakanishi M."/>
            <person name="Sayaka M."/>
            <person name="Hattori M."/>
            <person name="Ohkuma M."/>
        </authorList>
    </citation>
    <scope>NUCLEOTIDE SEQUENCE [LARGE SCALE GENOMIC DNA]</scope>
    <source>
        <strain evidence="4 5">JCM 19240</strain>
    </source>
</reference>
<organism evidence="4 5">
    <name type="scientific">Vibrio maritimus</name>
    <dbReference type="NCBI Taxonomy" id="990268"/>
    <lineage>
        <taxon>Bacteria</taxon>
        <taxon>Pseudomonadati</taxon>
        <taxon>Pseudomonadota</taxon>
        <taxon>Gammaproteobacteria</taxon>
        <taxon>Vibrionales</taxon>
        <taxon>Vibrionaceae</taxon>
        <taxon>Vibrio</taxon>
    </lineage>
</organism>
<evidence type="ECO:0000256" key="2">
    <source>
        <dbReference type="RuleBase" id="RU003875"/>
    </source>
</evidence>
<dbReference type="InterPro" id="IPR012347">
    <property type="entry name" value="Ferritin-like"/>
</dbReference>